<feature type="transmembrane region" description="Helical" evidence="6">
    <location>
        <begin position="439"/>
        <end position="466"/>
    </location>
</feature>
<protein>
    <submittedName>
        <fullName evidence="8">ComEC/Rec2 family competence protein</fullName>
    </submittedName>
</protein>
<dbReference type="InterPro" id="IPR004477">
    <property type="entry name" value="ComEC_N"/>
</dbReference>
<dbReference type="PANTHER" id="PTHR30619">
    <property type="entry name" value="DNA INTERNALIZATION/COMPETENCE PROTEIN COMEC/REC2"/>
    <property type="match status" value="1"/>
</dbReference>
<evidence type="ECO:0000313" key="9">
    <source>
        <dbReference type="Proteomes" id="UP001596492"/>
    </source>
</evidence>
<organism evidence="8 9">
    <name type="scientific">Hirschia litorea</name>
    <dbReference type="NCBI Taxonomy" id="1199156"/>
    <lineage>
        <taxon>Bacteria</taxon>
        <taxon>Pseudomonadati</taxon>
        <taxon>Pseudomonadota</taxon>
        <taxon>Alphaproteobacteria</taxon>
        <taxon>Hyphomonadales</taxon>
        <taxon>Hyphomonadaceae</taxon>
        <taxon>Hirschia</taxon>
    </lineage>
</organism>
<feature type="transmembrane region" description="Helical" evidence="6">
    <location>
        <begin position="472"/>
        <end position="491"/>
    </location>
</feature>
<name>A0ABW2IHA9_9PROT</name>
<sequence length="626" mass="68493">MALAGAVLFVRLDFFRSNFVLNLTAICLVFFALGFNLIKLRTFCVDKPMIHSSMGPVTLEGKLIQIEGGNNGNRLRIQVGAVSGLPLADTPKFVRVTQRNNTQLSPGRLLRCLVFLSPPPKQILDTDYNFRRQAFFQQLGGVGFVLGECKPIGVVNLKQPNAFEQLQDKIAASRHAIALHIYKVIGPQAGGMAAAMITGERSLLTSREQELLRSVGLAHLLAISGLHMGLAAGVFFFLIRTSIPYFEWITLRVPVQKVAAFGAILGATTYLVMSGASVATQRAYIMALIALVAILFDRPAFSLRSVLVAMFIVLILQPETVVTPGFQMSFAATAALIAMYENWPRNKSSGKWGKLSNWISSLVATSVTASLATAPFAAFHFGRIAPLSIPANLMVMPIISLLSAPVASLALLAWPLGIQDPFLVAFGASLNKVLEISQFVSQISVDGSVTLVTPLIFGCLVLGIGLSIVFDSWFKTLAIIPIIIALGFAYFQKAPIAHVDEQGIIYLAQGNRWVRILPQGMRKKPLAPLSIKDKLEEGNIESYLNPVWIDNPEYNVSVNQELCTPRFLENENIDDFSYLRLSRGNSNICLPVGRTEQASRFTVLSRGNTLSVRYWGGGHQKRPWSD</sequence>
<dbReference type="Proteomes" id="UP001596492">
    <property type="component" value="Unassembled WGS sequence"/>
</dbReference>
<evidence type="ECO:0000256" key="6">
    <source>
        <dbReference type="SAM" id="Phobius"/>
    </source>
</evidence>
<evidence type="ECO:0000256" key="1">
    <source>
        <dbReference type="ARBA" id="ARBA00004651"/>
    </source>
</evidence>
<feature type="transmembrane region" description="Helical" evidence="6">
    <location>
        <begin position="394"/>
        <end position="418"/>
    </location>
</feature>
<dbReference type="NCBIfam" id="TIGR00360">
    <property type="entry name" value="ComEC_N-term"/>
    <property type="match status" value="1"/>
</dbReference>
<keyword evidence="3 6" id="KW-0812">Transmembrane</keyword>
<dbReference type="PANTHER" id="PTHR30619:SF1">
    <property type="entry name" value="RECOMBINATION PROTEIN 2"/>
    <property type="match status" value="1"/>
</dbReference>
<evidence type="ECO:0000313" key="8">
    <source>
        <dbReference type="EMBL" id="MFC7290500.1"/>
    </source>
</evidence>
<keyword evidence="9" id="KW-1185">Reference proteome</keyword>
<evidence type="ECO:0000259" key="7">
    <source>
        <dbReference type="Pfam" id="PF03772"/>
    </source>
</evidence>
<feature type="transmembrane region" description="Helical" evidence="6">
    <location>
        <begin position="217"/>
        <end position="239"/>
    </location>
</feature>
<evidence type="ECO:0000256" key="2">
    <source>
        <dbReference type="ARBA" id="ARBA00022475"/>
    </source>
</evidence>
<feature type="transmembrane region" description="Helical" evidence="6">
    <location>
        <begin position="19"/>
        <end position="38"/>
    </location>
</feature>
<dbReference type="InterPro" id="IPR052159">
    <property type="entry name" value="Competence_DNA_uptake"/>
</dbReference>
<keyword evidence="4 6" id="KW-1133">Transmembrane helix</keyword>
<feature type="domain" description="ComEC/Rec2-related protein" evidence="7">
    <location>
        <begin position="196"/>
        <end position="470"/>
    </location>
</feature>
<feature type="transmembrane region" description="Helical" evidence="6">
    <location>
        <begin position="286"/>
        <end position="315"/>
    </location>
</feature>
<keyword evidence="2" id="KW-1003">Cell membrane</keyword>
<dbReference type="RefSeq" id="WP_382165441.1">
    <property type="nucleotide sequence ID" value="NZ_JBHTBR010000002.1"/>
</dbReference>
<dbReference type="EMBL" id="JBHTBR010000002">
    <property type="protein sequence ID" value="MFC7290500.1"/>
    <property type="molecule type" value="Genomic_DNA"/>
</dbReference>
<keyword evidence="5 6" id="KW-0472">Membrane</keyword>
<comment type="caution">
    <text evidence="8">The sequence shown here is derived from an EMBL/GenBank/DDBJ whole genome shotgun (WGS) entry which is preliminary data.</text>
</comment>
<proteinExistence type="predicted"/>
<accession>A0ABW2IHA9</accession>
<dbReference type="Pfam" id="PF03772">
    <property type="entry name" value="Competence"/>
    <property type="match status" value="1"/>
</dbReference>
<feature type="transmembrane region" description="Helical" evidence="6">
    <location>
        <begin position="361"/>
        <end position="382"/>
    </location>
</feature>
<reference evidence="9" key="1">
    <citation type="journal article" date="2019" name="Int. J. Syst. Evol. Microbiol.">
        <title>The Global Catalogue of Microorganisms (GCM) 10K type strain sequencing project: providing services to taxonomists for standard genome sequencing and annotation.</title>
        <authorList>
            <consortium name="The Broad Institute Genomics Platform"/>
            <consortium name="The Broad Institute Genome Sequencing Center for Infectious Disease"/>
            <person name="Wu L."/>
            <person name="Ma J."/>
        </authorList>
    </citation>
    <scope>NUCLEOTIDE SEQUENCE [LARGE SCALE GENOMIC DNA]</scope>
    <source>
        <strain evidence="9">CCUG 51308</strain>
    </source>
</reference>
<evidence type="ECO:0000256" key="3">
    <source>
        <dbReference type="ARBA" id="ARBA00022692"/>
    </source>
</evidence>
<comment type="subcellular location">
    <subcellularLocation>
        <location evidence="1">Cell membrane</location>
        <topology evidence="1">Multi-pass membrane protein</topology>
    </subcellularLocation>
</comment>
<feature type="transmembrane region" description="Helical" evidence="6">
    <location>
        <begin position="259"/>
        <end position="279"/>
    </location>
</feature>
<evidence type="ECO:0000256" key="5">
    <source>
        <dbReference type="ARBA" id="ARBA00023136"/>
    </source>
</evidence>
<gene>
    <name evidence="8" type="ORF">ACFQS8_02635</name>
</gene>
<evidence type="ECO:0000256" key="4">
    <source>
        <dbReference type="ARBA" id="ARBA00022989"/>
    </source>
</evidence>